<dbReference type="Proteomes" id="UP001501461">
    <property type="component" value="Unassembled WGS sequence"/>
</dbReference>
<evidence type="ECO:0000256" key="1">
    <source>
        <dbReference type="ARBA" id="ARBA00023450"/>
    </source>
</evidence>
<dbReference type="InterPro" id="IPR003615">
    <property type="entry name" value="HNH_nuc"/>
</dbReference>
<dbReference type="Pfam" id="PF02720">
    <property type="entry name" value="DUF222"/>
    <property type="match status" value="1"/>
</dbReference>
<feature type="compositionally biased region" description="Basic and acidic residues" evidence="2">
    <location>
        <begin position="419"/>
        <end position="434"/>
    </location>
</feature>
<evidence type="ECO:0000259" key="3">
    <source>
        <dbReference type="SMART" id="SM00507"/>
    </source>
</evidence>
<dbReference type="InterPro" id="IPR002711">
    <property type="entry name" value="HNH"/>
</dbReference>
<comment type="similarity">
    <text evidence="1">Belongs to the Rv1128c/1148c/1588c/1702c/1945/3466 family.</text>
</comment>
<reference evidence="4 5" key="1">
    <citation type="journal article" date="2019" name="Int. J. Syst. Evol. Microbiol.">
        <title>The Global Catalogue of Microorganisms (GCM) 10K type strain sequencing project: providing services to taxonomists for standard genome sequencing and annotation.</title>
        <authorList>
            <consortium name="The Broad Institute Genomics Platform"/>
            <consortium name="The Broad Institute Genome Sequencing Center for Infectious Disease"/>
            <person name="Wu L."/>
            <person name="Ma J."/>
        </authorList>
    </citation>
    <scope>NUCLEOTIDE SEQUENCE [LARGE SCALE GENOMIC DNA]</scope>
    <source>
        <strain evidence="4 5">JCM 13595</strain>
    </source>
</reference>
<dbReference type="InterPro" id="IPR003870">
    <property type="entry name" value="DUF222"/>
</dbReference>
<dbReference type="SMART" id="SM00507">
    <property type="entry name" value="HNHc"/>
    <property type="match status" value="1"/>
</dbReference>
<sequence>MTYEAGSAVADITHARDALGMLELAETDAESIDRLQALEELKAACAAAQARETAALQARRRQAEADRGVPAARRCNGLGAEVGLARGDSPARGARHLRVACALVEGLPNTMQALQSGGIHEEHAQIVVKETSWLAADHRRQVDALIADRLGTLGPRKLATAVQGYAQELDQLTAVEQRERAESERRVSMRPAPGGMAYLSALVPMQQAVGIYAGLRRDATNMVGTGETADPADPSGQPRTRDQIMADLLVQRLTGQATARAVPAEVHVVMTDEALFGDGDTPAWLIGQGPIPASTALQWIADPEAEMFLRRVFTRPKERQLVGLESRSRSFPPGLRRMVALRDDTCRTPYCDAAIQDIDHILAVKDGGTTSWSNAQGLCGACNQIKENTGWRHEATADQLTVTTPTGHRYTTNTAPIRTAKDPPDPGSRPDARPPENNPPPITLSSCAMMRNTIQYSIRVAA</sequence>
<keyword evidence="5" id="KW-1185">Reference proteome</keyword>
<comment type="caution">
    <text evidence="4">The sequence shown here is derived from an EMBL/GenBank/DDBJ whole genome shotgun (WGS) entry which is preliminary data.</text>
</comment>
<protein>
    <submittedName>
        <fullName evidence="4">DUF222 domain-containing protein</fullName>
    </submittedName>
</protein>
<dbReference type="CDD" id="cd00085">
    <property type="entry name" value="HNHc"/>
    <property type="match status" value="1"/>
</dbReference>
<name>A0ABN2UM32_9MICC</name>
<accession>A0ABN2UM32</accession>
<organism evidence="4 5">
    <name type="scientific">Yaniella flava</name>
    <dbReference type="NCBI Taxonomy" id="287930"/>
    <lineage>
        <taxon>Bacteria</taxon>
        <taxon>Bacillati</taxon>
        <taxon>Actinomycetota</taxon>
        <taxon>Actinomycetes</taxon>
        <taxon>Micrococcales</taxon>
        <taxon>Micrococcaceae</taxon>
        <taxon>Yaniella</taxon>
    </lineage>
</organism>
<dbReference type="RefSeq" id="WP_343958061.1">
    <property type="nucleotide sequence ID" value="NZ_BAAAMN010000041.1"/>
</dbReference>
<gene>
    <name evidence="4" type="ORF">GCM10009720_19430</name>
</gene>
<dbReference type="EMBL" id="BAAAMN010000041">
    <property type="protein sequence ID" value="GAA2039035.1"/>
    <property type="molecule type" value="Genomic_DNA"/>
</dbReference>
<dbReference type="Gene3D" id="1.10.30.50">
    <property type="match status" value="1"/>
</dbReference>
<evidence type="ECO:0000313" key="5">
    <source>
        <dbReference type="Proteomes" id="UP001501461"/>
    </source>
</evidence>
<evidence type="ECO:0000256" key="2">
    <source>
        <dbReference type="SAM" id="MobiDB-lite"/>
    </source>
</evidence>
<feature type="compositionally biased region" description="Polar residues" evidence="2">
    <location>
        <begin position="405"/>
        <end position="416"/>
    </location>
</feature>
<feature type="domain" description="HNH nuclease" evidence="3">
    <location>
        <begin position="334"/>
        <end position="384"/>
    </location>
</feature>
<proteinExistence type="inferred from homology"/>
<evidence type="ECO:0000313" key="4">
    <source>
        <dbReference type="EMBL" id="GAA2039035.1"/>
    </source>
</evidence>
<feature type="region of interest" description="Disordered" evidence="2">
    <location>
        <begin position="405"/>
        <end position="445"/>
    </location>
</feature>
<dbReference type="Pfam" id="PF01844">
    <property type="entry name" value="HNH"/>
    <property type="match status" value="1"/>
</dbReference>